<evidence type="ECO:0000259" key="4">
    <source>
        <dbReference type="Pfam" id="PF00501"/>
    </source>
</evidence>
<evidence type="ECO:0000256" key="1">
    <source>
        <dbReference type="ARBA" id="ARBA00004496"/>
    </source>
</evidence>
<dbReference type="Proteomes" id="UP001187192">
    <property type="component" value="Unassembled WGS sequence"/>
</dbReference>
<dbReference type="EMBL" id="BTGU01000515">
    <property type="protein sequence ID" value="GMN67876.1"/>
    <property type="molecule type" value="Genomic_DNA"/>
</dbReference>
<dbReference type="Gene3D" id="3.40.50.12780">
    <property type="entry name" value="N-terminal domain of ligase-like"/>
    <property type="match status" value="1"/>
</dbReference>
<organism evidence="6 8">
    <name type="scientific">Ficus carica</name>
    <name type="common">Common fig</name>
    <dbReference type="NCBI Taxonomy" id="3494"/>
    <lineage>
        <taxon>Eukaryota</taxon>
        <taxon>Viridiplantae</taxon>
        <taxon>Streptophyta</taxon>
        <taxon>Embryophyta</taxon>
        <taxon>Tracheophyta</taxon>
        <taxon>Spermatophyta</taxon>
        <taxon>Magnoliopsida</taxon>
        <taxon>eudicotyledons</taxon>
        <taxon>Gunneridae</taxon>
        <taxon>Pentapetalae</taxon>
        <taxon>rosids</taxon>
        <taxon>fabids</taxon>
        <taxon>Rosales</taxon>
        <taxon>Moraceae</taxon>
        <taxon>Ficeae</taxon>
        <taxon>Ficus</taxon>
    </lineage>
</organism>
<keyword evidence="3" id="KW-0472">Membrane</keyword>
<dbReference type="InterPro" id="IPR032387">
    <property type="entry name" value="ACAS_N"/>
</dbReference>
<dbReference type="AlphaFoldDB" id="A0AA88E8Z1"/>
<dbReference type="GO" id="GO:0005737">
    <property type="term" value="C:cytoplasm"/>
    <property type="evidence" value="ECO:0007669"/>
    <property type="project" value="UniProtKB-SubCell"/>
</dbReference>
<comment type="caution">
    <text evidence="6">The sequence shown here is derived from an EMBL/GenBank/DDBJ whole genome shotgun (WGS) entry which is preliminary data.</text>
</comment>
<feature type="domain" description="Acetyl-coenzyme A synthetase N-terminal" evidence="5">
    <location>
        <begin position="23"/>
        <end position="76"/>
    </location>
</feature>
<dbReference type="SUPFAM" id="SSF56801">
    <property type="entry name" value="Acetyl-CoA synthetase-like"/>
    <property type="match status" value="1"/>
</dbReference>
<keyword evidence="8" id="KW-1185">Reference proteome</keyword>
<comment type="similarity">
    <text evidence="2">Belongs to the ATP-dependent AMP-binding enzyme family.</text>
</comment>
<dbReference type="InterPro" id="IPR000873">
    <property type="entry name" value="AMP-dep_synth/lig_dom"/>
</dbReference>
<keyword evidence="3" id="KW-0812">Transmembrane</keyword>
<evidence type="ECO:0000256" key="2">
    <source>
        <dbReference type="ARBA" id="ARBA00006432"/>
    </source>
</evidence>
<sequence length="183" mass="20398">MEKHGSELLGPLYMDPIISFSLFHKFSVQHPEVYWSIVLKELSISFREAPKCILDRTDKSKRSGSWLPGAVLNIAECYLLSTTYPRKKDDNPAIVWRAEGDSDINIMTLKEVRKQVMLVANVLDVMFSKGDAIAIDMQMTVTAVIIYLAIILSGCIVVSIADSFAAKEIATRLLISNAKAIFT</sequence>
<dbReference type="PANTHER" id="PTHR44378:SF1">
    <property type="entry name" value="ACYL-ACTIVATING ENZYME 18, PEROXISOMAL-RELATED"/>
    <property type="match status" value="1"/>
</dbReference>
<dbReference type="PANTHER" id="PTHR44378">
    <property type="entry name" value="ACYL-ACTIVATING ENZYME 17, PEROXISOMAL-RELATED"/>
    <property type="match status" value="1"/>
</dbReference>
<gene>
    <name evidence="6" type="ORF">TIFTF001_036936</name>
    <name evidence="7" type="ORF">TIFTF001_036945</name>
</gene>
<protein>
    <recommendedName>
        <fullName evidence="9">AMP-dependent synthetase/ligase domain-containing protein</fullName>
    </recommendedName>
</protein>
<feature type="domain" description="AMP-dependent synthetase/ligase" evidence="4">
    <location>
        <begin position="86"/>
        <end position="183"/>
    </location>
</feature>
<evidence type="ECO:0008006" key="9">
    <source>
        <dbReference type="Google" id="ProtNLM"/>
    </source>
</evidence>
<comment type="subcellular location">
    <subcellularLocation>
        <location evidence="1">Cytoplasm</location>
    </subcellularLocation>
</comment>
<dbReference type="InterPro" id="IPR042099">
    <property type="entry name" value="ANL_N_sf"/>
</dbReference>
<accession>A0AA88E8Z1</accession>
<dbReference type="EMBL" id="BTGU01000516">
    <property type="protein sequence ID" value="GMN67887.1"/>
    <property type="molecule type" value="Genomic_DNA"/>
</dbReference>
<keyword evidence="3" id="KW-1133">Transmembrane helix</keyword>
<reference evidence="6" key="1">
    <citation type="submission" date="2023-07" db="EMBL/GenBank/DDBJ databases">
        <title>draft genome sequence of fig (Ficus carica).</title>
        <authorList>
            <person name="Takahashi T."/>
            <person name="Nishimura K."/>
        </authorList>
    </citation>
    <scope>NUCLEOTIDE SEQUENCE</scope>
</reference>
<dbReference type="Pfam" id="PF16177">
    <property type="entry name" value="ACAS_N"/>
    <property type="match status" value="1"/>
</dbReference>
<name>A0AA88E8Z1_FICCA</name>
<evidence type="ECO:0000313" key="6">
    <source>
        <dbReference type="EMBL" id="GMN67876.1"/>
    </source>
</evidence>
<feature type="transmembrane region" description="Helical" evidence="3">
    <location>
        <begin position="144"/>
        <end position="165"/>
    </location>
</feature>
<dbReference type="Pfam" id="PF00501">
    <property type="entry name" value="AMP-binding"/>
    <property type="match status" value="1"/>
</dbReference>
<evidence type="ECO:0000259" key="5">
    <source>
        <dbReference type="Pfam" id="PF16177"/>
    </source>
</evidence>
<evidence type="ECO:0000256" key="3">
    <source>
        <dbReference type="SAM" id="Phobius"/>
    </source>
</evidence>
<evidence type="ECO:0000313" key="8">
    <source>
        <dbReference type="Proteomes" id="UP001187192"/>
    </source>
</evidence>
<evidence type="ECO:0000313" key="7">
    <source>
        <dbReference type="EMBL" id="GMN67887.1"/>
    </source>
</evidence>
<proteinExistence type="inferred from homology"/>